<name>A0A7S8EBE1_9CHLR</name>
<dbReference type="EMBL" id="CP062983">
    <property type="protein sequence ID" value="QPC83749.1"/>
    <property type="molecule type" value="Genomic_DNA"/>
</dbReference>
<organism evidence="1 2">
    <name type="scientific">Phototrophicus methaneseepsis</name>
    <dbReference type="NCBI Taxonomy" id="2710758"/>
    <lineage>
        <taxon>Bacteria</taxon>
        <taxon>Bacillati</taxon>
        <taxon>Chloroflexota</taxon>
        <taxon>Candidatus Thermofontia</taxon>
        <taxon>Phototrophicales</taxon>
        <taxon>Phototrophicaceae</taxon>
        <taxon>Phototrophicus</taxon>
    </lineage>
</organism>
<dbReference type="AlphaFoldDB" id="A0A7S8EBE1"/>
<sequence length="305" mass="35188">MPSKRRIGQVVRIDLYNGYFTYGYEINHGDVVILDIMTQDDIATKDIIKHPRLFTVGVLNSDYKSWQVVGDLELETWQAKRPDKFIQDPIDLSLYIIDDSGNRYPTTFEKAKELERATGWSNFQVEQRVRDHFAGKTNIIKEIERPKPPDASHYSPGTHYVSTPGAIKQISLNDGTYVFGREFPNTFITVYDSRTESRTSPKDLIERPIICTVSVSLSARIGWENVGFLPLIDNEDYLPKRYLRIGSKPTDILIYPDPYDPDFKSYPGTVEDAVGLEPAIMWDNYQVENRIRAYYSDKPWDLELV</sequence>
<dbReference type="RefSeq" id="WP_195171813.1">
    <property type="nucleotide sequence ID" value="NZ_CP062983.1"/>
</dbReference>
<dbReference type="KEGG" id="pmet:G4Y79_05060"/>
<proteinExistence type="predicted"/>
<evidence type="ECO:0008006" key="3">
    <source>
        <dbReference type="Google" id="ProtNLM"/>
    </source>
</evidence>
<dbReference type="Pfam" id="PF15428">
    <property type="entry name" value="Imm26"/>
    <property type="match status" value="1"/>
</dbReference>
<dbReference type="Proteomes" id="UP000594468">
    <property type="component" value="Chromosome"/>
</dbReference>
<dbReference type="InterPro" id="IPR029278">
    <property type="entry name" value="Imm26"/>
</dbReference>
<evidence type="ECO:0000313" key="1">
    <source>
        <dbReference type="EMBL" id="QPC83749.1"/>
    </source>
</evidence>
<keyword evidence="2" id="KW-1185">Reference proteome</keyword>
<accession>A0A7S8EBE1</accession>
<evidence type="ECO:0000313" key="2">
    <source>
        <dbReference type="Proteomes" id="UP000594468"/>
    </source>
</evidence>
<gene>
    <name evidence="1" type="ORF">G4Y79_05060</name>
</gene>
<reference evidence="1 2" key="1">
    <citation type="submission" date="2020-02" db="EMBL/GenBank/DDBJ databases">
        <authorList>
            <person name="Zheng R.K."/>
            <person name="Sun C.M."/>
        </authorList>
    </citation>
    <scope>NUCLEOTIDE SEQUENCE [LARGE SCALE GENOMIC DNA]</scope>
    <source>
        <strain evidence="2">rifampicinis</strain>
    </source>
</reference>
<protein>
    <recommendedName>
        <fullName evidence="3">Immunity protein 26</fullName>
    </recommendedName>
</protein>